<feature type="compositionally biased region" description="Basic and acidic residues" evidence="1">
    <location>
        <begin position="9"/>
        <end position="48"/>
    </location>
</feature>
<feature type="compositionally biased region" description="Basic and acidic residues" evidence="1">
    <location>
        <begin position="58"/>
        <end position="79"/>
    </location>
</feature>
<protein>
    <submittedName>
        <fullName evidence="2">Uncharacterized protein</fullName>
    </submittedName>
</protein>
<name>A0AAV7W678_PLEWA</name>
<comment type="caution">
    <text evidence="2">The sequence shown here is derived from an EMBL/GenBank/DDBJ whole genome shotgun (WGS) entry which is preliminary data.</text>
</comment>
<reference evidence="2" key="1">
    <citation type="journal article" date="2022" name="bioRxiv">
        <title>Sequencing and chromosome-scale assembly of the giantPleurodeles waltlgenome.</title>
        <authorList>
            <person name="Brown T."/>
            <person name="Elewa A."/>
            <person name="Iarovenko S."/>
            <person name="Subramanian E."/>
            <person name="Araus A.J."/>
            <person name="Petzold A."/>
            <person name="Susuki M."/>
            <person name="Suzuki K.-i.T."/>
            <person name="Hayashi T."/>
            <person name="Toyoda A."/>
            <person name="Oliveira C."/>
            <person name="Osipova E."/>
            <person name="Leigh N.D."/>
            <person name="Simon A."/>
            <person name="Yun M.H."/>
        </authorList>
    </citation>
    <scope>NUCLEOTIDE SEQUENCE</scope>
    <source>
        <strain evidence="2">20211129_DDA</strain>
        <tissue evidence="2">Liver</tissue>
    </source>
</reference>
<dbReference type="EMBL" id="JANPWB010000002">
    <property type="protein sequence ID" value="KAJ1207810.1"/>
    <property type="molecule type" value="Genomic_DNA"/>
</dbReference>
<proteinExistence type="predicted"/>
<gene>
    <name evidence="2" type="ORF">NDU88_003200</name>
</gene>
<evidence type="ECO:0000256" key="1">
    <source>
        <dbReference type="SAM" id="MobiDB-lite"/>
    </source>
</evidence>
<accession>A0AAV7W678</accession>
<dbReference type="AlphaFoldDB" id="A0AAV7W678"/>
<evidence type="ECO:0000313" key="2">
    <source>
        <dbReference type="EMBL" id="KAJ1207810.1"/>
    </source>
</evidence>
<evidence type="ECO:0000313" key="3">
    <source>
        <dbReference type="Proteomes" id="UP001066276"/>
    </source>
</evidence>
<sequence length="92" mass="10731">MEESPGHGGKMEEQEGWRREFKSRKCQEERRTRNEAEERQKPSRRGPERPGSCSSRPGDGRTSIREVESIEERTGETRELFVPTGEWEDVIP</sequence>
<feature type="region of interest" description="Disordered" evidence="1">
    <location>
        <begin position="1"/>
        <end position="92"/>
    </location>
</feature>
<dbReference type="Proteomes" id="UP001066276">
    <property type="component" value="Chromosome 1_2"/>
</dbReference>
<keyword evidence="3" id="KW-1185">Reference proteome</keyword>
<organism evidence="2 3">
    <name type="scientific">Pleurodeles waltl</name>
    <name type="common">Iberian ribbed newt</name>
    <dbReference type="NCBI Taxonomy" id="8319"/>
    <lineage>
        <taxon>Eukaryota</taxon>
        <taxon>Metazoa</taxon>
        <taxon>Chordata</taxon>
        <taxon>Craniata</taxon>
        <taxon>Vertebrata</taxon>
        <taxon>Euteleostomi</taxon>
        <taxon>Amphibia</taxon>
        <taxon>Batrachia</taxon>
        <taxon>Caudata</taxon>
        <taxon>Salamandroidea</taxon>
        <taxon>Salamandridae</taxon>
        <taxon>Pleurodelinae</taxon>
        <taxon>Pleurodeles</taxon>
    </lineage>
</organism>